<dbReference type="CDD" id="cd00371">
    <property type="entry name" value="HMA"/>
    <property type="match status" value="1"/>
</dbReference>
<gene>
    <name evidence="3" type="ORF">H4F90_13415</name>
</gene>
<evidence type="ECO:0000313" key="3">
    <source>
        <dbReference type="EMBL" id="MBB1162978.1"/>
    </source>
</evidence>
<comment type="caution">
    <text evidence="3">The sequence shown here is derived from an EMBL/GenBank/DDBJ whole genome shotgun (WGS) entry which is preliminary data.</text>
</comment>
<dbReference type="AlphaFoldDB" id="A0A839HTD8"/>
<evidence type="ECO:0000259" key="2">
    <source>
        <dbReference type="PROSITE" id="PS50846"/>
    </source>
</evidence>
<organism evidence="3 4">
    <name type="scientific">Aquariibacter albus</name>
    <dbReference type="NCBI Taxonomy" id="2759899"/>
    <lineage>
        <taxon>Bacteria</taxon>
        <taxon>Pseudomonadati</taxon>
        <taxon>Pseudomonadota</taxon>
        <taxon>Betaproteobacteria</taxon>
        <taxon>Burkholderiales</taxon>
        <taxon>Sphaerotilaceae</taxon>
        <taxon>Aquariibacter</taxon>
    </lineage>
</organism>
<dbReference type="GO" id="GO:0046872">
    <property type="term" value="F:metal ion binding"/>
    <property type="evidence" value="ECO:0007669"/>
    <property type="project" value="UniProtKB-KW"/>
</dbReference>
<keyword evidence="4" id="KW-1185">Reference proteome</keyword>
<dbReference type="PROSITE" id="PS50846">
    <property type="entry name" value="HMA_2"/>
    <property type="match status" value="1"/>
</dbReference>
<sequence>MPEHTLLIPDLNCDHCVRSVTAALRALDPQAQVQVKLSQRLVQVITEATPAAVALALTAEGYPPQVEKD</sequence>
<proteinExistence type="predicted"/>
<dbReference type="Gene3D" id="3.30.70.100">
    <property type="match status" value="1"/>
</dbReference>
<dbReference type="Proteomes" id="UP000586093">
    <property type="component" value="Unassembled WGS sequence"/>
</dbReference>
<reference evidence="3 4" key="1">
    <citation type="submission" date="2020-08" db="EMBL/GenBank/DDBJ databases">
        <title>Aquariorum lacteus gen. nov., sp. nov., a new member of the family Comamonadaceae, isolated from freshwater aquarium.</title>
        <authorList>
            <person name="Chun S.-J."/>
        </authorList>
    </citation>
    <scope>NUCLEOTIDE SEQUENCE [LARGE SCALE GENOMIC DNA]</scope>
    <source>
        <strain evidence="3 4">SJAQ100</strain>
    </source>
</reference>
<feature type="domain" description="HMA" evidence="2">
    <location>
        <begin position="2"/>
        <end position="65"/>
    </location>
</feature>
<dbReference type="InterPro" id="IPR036163">
    <property type="entry name" value="HMA_dom_sf"/>
</dbReference>
<name>A0A839HTD8_9BURK</name>
<accession>A0A839HTD8</accession>
<dbReference type="InterPro" id="IPR006121">
    <property type="entry name" value="HMA_dom"/>
</dbReference>
<keyword evidence="1" id="KW-0479">Metal-binding</keyword>
<dbReference type="SUPFAM" id="SSF55008">
    <property type="entry name" value="HMA, heavy metal-associated domain"/>
    <property type="match status" value="1"/>
</dbReference>
<evidence type="ECO:0000256" key="1">
    <source>
        <dbReference type="ARBA" id="ARBA00022723"/>
    </source>
</evidence>
<dbReference type="EMBL" id="JACIVI010000005">
    <property type="protein sequence ID" value="MBB1162978.1"/>
    <property type="molecule type" value="Genomic_DNA"/>
</dbReference>
<protein>
    <submittedName>
        <fullName evidence="3">Heavy-metal-associated domain-containing protein</fullName>
    </submittedName>
</protein>
<dbReference type="InterPro" id="IPR017969">
    <property type="entry name" value="Heavy-metal-associated_CS"/>
</dbReference>
<dbReference type="Pfam" id="PF00403">
    <property type="entry name" value="HMA"/>
    <property type="match status" value="1"/>
</dbReference>
<dbReference type="PROSITE" id="PS01047">
    <property type="entry name" value="HMA_1"/>
    <property type="match status" value="1"/>
</dbReference>
<evidence type="ECO:0000313" key="4">
    <source>
        <dbReference type="Proteomes" id="UP000586093"/>
    </source>
</evidence>